<evidence type="ECO:0000256" key="2">
    <source>
        <dbReference type="ARBA" id="ARBA00005174"/>
    </source>
</evidence>
<comment type="pathway">
    <text evidence="1">Purine metabolism; IMP biosynthesis via de novo pathway; 5-amino-1-(5-phospho-D-ribosyl)imidazole from N(2)-formyl-N(1)-(5-phospho-D-ribosyl)glycinamide: step 2/2.</text>
</comment>
<protein>
    <submittedName>
        <fullName evidence="17">Phosphoribosylamine-glycine ligase</fullName>
    </submittedName>
</protein>
<evidence type="ECO:0000256" key="12">
    <source>
        <dbReference type="ARBA" id="ARBA00029444"/>
    </source>
</evidence>
<dbReference type="PANTHER" id="PTHR10520:SF12">
    <property type="entry name" value="TRIFUNCTIONAL PURINE BIOSYNTHETIC PROTEIN ADENOSINE-3"/>
    <property type="match status" value="1"/>
</dbReference>
<dbReference type="Gene3D" id="3.90.650.10">
    <property type="entry name" value="PurM-like C-terminal domain"/>
    <property type="match status" value="1"/>
</dbReference>
<comment type="catalytic activity">
    <reaction evidence="14">
        <text>2-formamido-N(1)-(5-O-phospho-beta-D-ribosyl)acetamidine + ATP = 5-amino-1-(5-phospho-beta-D-ribosyl)imidazole + ADP + phosphate + H(+)</text>
        <dbReference type="Rhea" id="RHEA:23032"/>
        <dbReference type="ChEBI" id="CHEBI:15378"/>
        <dbReference type="ChEBI" id="CHEBI:30616"/>
        <dbReference type="ChEBI" id="CHEBI:43474"/>
        <dbReference type="ChEBI" id="CHEBI:137981"/>
        <dbReference type="ChEBI" id="CHEBI:147287"/>
        <dbReference type="ChEBI" id="CHEBI:456216"/>
        <dbReference type="EC" id="6.3.3.1"/>
    </reaction>
</comment>
<dbReference type="InterPro" id="IPR010918">
    <property type="entry name" value="PurM-like_C_dom"/>
</dbReference>
<dbReference type="SUPFAM" id="SSF55326">
    <property type="entry name" value="PurM N-terminal domain-like"/>
    <property type="match status" value="1"/>
</dbReference>
<dbReference type="InterPro" id="IPR037123">
    <property type="entry name" value="PRibGlycinamide_synth_C_sf"/>
</dbReference>
<dbReference type="Gene3D" id="3.90.600.10">
    <property type="entry name" value="Phosphoribosylglycinamide synthetase, C-terminal domain"/>
    <property type="match status" value="1"/>
</dbReference>
<comment type="catalytic activity">
    <reaction evidence="13">
        <text>5-phospho-beta-D-ribosylamine + glycine + ATP = N(1)-(5-phospho-beta-D-ribosyl)glycinamide + ADP + phosphate + H(+)</text>
        <dbReference type="Rhea" id="RHEA:17453"/>
        <dbReference type="ChEBI" id="CHEBI:15378"/>
        <dbReference type="ChEBI" id="CHEBI:30616"/>
        <dbReference type="ChEBI" id="CHEBI:43474"/>
        <dbReference type="ChEBI" id="CHEBI:57305"/>
        <dbReference type="ChEBI" id="CHEBI:58681"/>
        <dbReference type="ChEBI" id="CHEBI:143788"/>
        <dbReference type="ChEBI" id="CHEBI:456216"/>
        <dbReference type="EC" id="6.3.4.13"/>
    </reaction>
</comment>
<evidence type="ECO:0000313" key="17">
    <source>
        <dbReference type="EMBL" id="WRT68088.1"/>
    </source>
</evidence>
<keyword evidence="6 15" id="KW-0547">Nucleotide-binding</keyword>
<dbReference type="InterPro" id="IPR011054">
    <property type="entry name" value="Rudment_hybrid_motif"/>
</dbReference>
<dbReference type="InterPro" id="IPR036676">
    <property type="entry name" value="PurM-like_C_sf"/>
</dbReference>
<keyword evidence="10" id="KW-0511">Multifunctional enzyme</keyword>
<evidence type="ECO:0000256" key="13">
    <source>
        <dbReference type="ARBA" id="ARBA00047843"/>
    </source>
</evidence>
<dbReference type="InterPro" id="IPR020561">
    <property type="entry name" value="PRibGlycinamid_synth_ATP-grasp"/>
</dbReference>
<evidence type="ECO:0000256" key="3">
    <source>
        <dbReference type="ARBA" id="ARBA00007423"/>
    </source>
</evidence>
<evidence type="ECO:0000256" key="10">
    <source>
        <dbReference type="ARBA" id="ARBA00023268"/>
    </source>
</evidence>
<dbReference type="PROSITE" id="PS50975">
    <property type="entry name" value="ATP_GRASP"/>
    <property type="match status" value="1"/>
</dbReference>
<accession>A0ABZ1D2A4</accession>
<sequence length="818" mass="86578">MSEITSFPLPRNDLSVLLLGAGGREHALAYKLSQSKRVSKIYVCPGNGGTALMGGKVSNLSIPWGIPPGFESIIAFSKENKIDLVVPGPEQPLVDGVEGAFKKIGIPVFGPSPMASLLEGSKTLSKEFMARHNIPTASFRSFTSTQYEEAISYIKSNPFSSGRCVIKASGLAAGKGVLLPETNEEALVGLKSVMVDHEFGDAGDEVVIEEYLAGPEISVLAFCDGYTIVPMPAAQDHKRIGDGDIGPNTGGMGAYAPAPVATKEIMDRVLKESLEPTIKGMREDGYPFVGMLFTGFVLTADGPKVLEYNVRFGDPETEALMLLLDDETDLAEVMLASVEGRLDSVKLGYKDGFAVSVILASEGYPGKYPKGVPITIHPDMPAGVHVFHAGTTIKDDTGVTDGGRVIAVCASGSSLREAVDLAYAGVEKITWKGKTFRRDIAYRALSAEVTADAPASAQSAGLTYAAAGVSITAGNDLVDAIKPVVKATRRPGADSNIGGFGGAFDLAAAGYTDPILVSGTDGVGTKLRVALDYGKHTSVGIDLVAMSVNDLIVQGAEPLYFLDYYACSKLDVPVAADVITGIAEGCLQAGCALIGGETAEMPGMYLKDDYDLAGFAVGAVERSQLLPSNDIQAGDYLVALSSSGPHSNGYSLIRKIISLSNISLHDQAPWTTDIDSEQITMTVGESLLTPTKIYIKSLLPGIKTGLYKGMSHITGGGFTENIPRIFSNESGLGVKMDLNSYELPRIWKWLMKAGNVESKEMVRTFNCGVGMIIIVSKEKIEKALESLKVNGEDAWIIGEVIQGNGVEYEGLESFGLDQ</sequence>
<dbReference type="InterPro" id="IPR000115">
    <property type="entry name" value="PRibGlycinamide_synth"/>
</dbReference>
<evidence type="ECO:0000259" key="16">
    <source>
        <dbReference type="PROSITE" id="PS50975"/>
    </source>
</evidence>
<dbReference type="SMART" id="SM01209">
    <property type="entry name" value="GARS_A"/>
    <property type="match status" value="1"/>
</dbReference>
<dbReference type="SUPFAM" id="SSF52440">
    <property type="entry name" value="PreATP-grasp domain"/>
    <property type="match status" value="1"/>
</dbReference>
<comment type="pathway">
    <text evidence="2">Purine metabolism; IMP biosynthesis via de novo pathway; N(1)-(5-phospho-D-ribosyl)glycinamide from 5-phospho-alpha-D-ribose 1-diphosphate: step 2/2.</text>
</comment>
<reference evidence="17 18" key="1">
    <citation type="submission" date="2024-01" db="EMBL/GenBank/DDBJ databases">
        <title>Comparative genomics of Cryptococcus and Kwoniella reveals pathogenesis evolution and contrasting modes of karyotype evolution via chromosome fusion or intercentromeric recombination.</title>
        <authorList>
            <person name="Coelho M.A."/>
            <person name="David-Palma M."/>
            <person name="Shea T."/>
            <person name="Bowers K."/>
            <person name="McGinley-Smith S."/>
            <person name="Mohammad A.W."/>
            <person name="Gnirke A."/>
            <person name="Yurkov A.M."/>
            <person name="Nowrousian M."/>
            <person name="Sun S."/>
            <person name="Cuomo C.A."/>
            <person name="Heitman J."/>
        </authorList>
    </citation>
    <scope>NUCLEOTIDE SEQUENCE [LARGE SCALE GENOMIC DNA]</scope>
    <source>
        <strain evidence="17">CBS 11374</strain>
    </source>
</reference>
<dbReference type="Pfam" id="PF02769">
    <property type="entry name" value="AIRS_C"/>
    <property type="match status" value="1"/>
</dbReference>
<keyword evidence="9" id="KW-0464">Manganese</keyword>
<dbReference type="Pfam" id="PF02843">
    <property type="entry name" value="GARS_C"/>
    <property type="match status" value="1"/>
</dbReference>
<dbReference type="InterPro" id="IPR016188">
    <property type="entry name" value="PurM-like_N"/>
</dbReference>
<dbReference type="InterPro" id="IPR020562">
    <property type="entry name" value="PRibGlycinamide_synth_N"/>
</dbReference>
<dbReference type="SUPFAM" id="SSF56059">
    <property type="entry name" value="Glutathione synthetase ATP-binding domain-like"/>
    <property type="match status" value="1"/>
</dbReference>
<dbReference type="Gene3D" id="3.30.470.20">
    <property type="entry name" value="ATP-grasp fold, B domain"/>
    <property type="match status" value="1"/>
</dbReference>
<dbReference type="Proteomes" id="UP001329825">
    <property type="component" value="Chromosome 6"/>
</dbReference>
<dbReference type="InterPro" id="IPR020560">
    <property type="entry name" value="PRibGlycinamide_synth_C-dom"/>
</dbReference>
<dbReference type="InterPro" id="IPR013815">
    <property type="entry name" value="ATP_grasp_subdomain_1"/>
</dbReference>
<keyword evidence="7" id="KW-0658">Purine biosynthesis</keyword>
<dbReference type="Gene3D" id="3.40.50.20">
    <property type="match status" value="1"/>
</dbReference>
<evidence type="ECO:0000256" key="6">
    <source>
        <dbReference type="ARBA" id="ARBA00022741"/>
    </source>
</evidence>
<evidence type="ECO:0000256" key="4">
    <source>
        <dbReference type="ARBA" id="ARBA00022598"/>
    </source>
</evidence>
<proteinExistence type="inferred from homology"/>
<keyword evidence="4 17" id="KW-0436">Ligase</keyword>
<evidence type="ECO:0000256" key="9">
    <source>
        <dbReference type="ARBA" id="ARBA00023211"/>
    </source>
</evidence>
<dbReference type="GeneID" id="87957194"/>
<dbReference type="InterPro" id="IPR016185">
    <property type="entry name" value="PreATP-grasp_dom_sf"/>
</dbReference>
<dbReference type="SMART" id="SM01210">
    <property type="entry name" value="GARS_C"/>
    <property type="match status" value="1"/>
</dbReference>
<dbReference type="SUPFAM" id="SSF51246">
    <property type="entry name" value="Rudiment single hybrid motif"/>
    <property type="match status" value="1"/>
</dbReference>
<name>A0ABZ1D2A4_9TREE</name>
<dbReference type="Pfam" id="PF00586">
    <property type="entry name" value="AIRS"/>
    <property type="match status" value="1"/>
</dbReference>
<evidence type="ECO:0000256" key="14">
    <source>
        <dbReference type="ARBA" id="ARBA00049057"/>
    </source>
</evidence>
<keyword evidence="18" id="KW-1185">Reference proteome</keyword>
<dbReference type="InterPro" id="IPR036921">
    <property type="entry name" value="PurM-like_N_sf"/>
</dbReference>
<dbReference type="PANTHER" id="PTHR10520">
    <property type="entry name" value="TRIFUNCTIONAL PURINE BIOSYNTHETIC PROTEIN ADENOSINE-3-RELATED"/>
    <property type="match status" value="1"/>
</dbReference>
<dbReference type="SUPFAM" id="SSF56042">
    <property type="entry name" value="PurM C-terminal domain-like"/>
    <property type="match status" value="1"/>
</dbReference>
<dbReference type="EMBL" id="CP141886">
    <property type="protein sequence ID" value="WRT68088.1"/>
    <property type="molecule type" value="Genomic_DNA"/>
</dbReference>
<keyword evidence="8 15" id="KW-0067">ATP-binding</keyword>
<evidence type="ECO:0000256" key="11">
    <source>
        <dbReference type="ARBA" id="ARBA00029388"/>
    </source>
</evidence>
<dbReference type="Pfam" id="PF01071">
    <property type="entry name" value="GARS_A"/>
    <property type="match status" value="1"/>
</dbReference>
<comment type="function">
    <text evidence="11">Catalyzes the second and fifth step in the 'de novo' purine biosynthesis pathway; contains phosphoribosylamine--glycine ligase (GARS) and phosphoribosylformylglycinamidine cyclo-ligase (AIRS) activities.</text>
</comment>
<dbReference type="NCBIfam" id="TIGR00878">
    <property type="entry name" value="purM"/>
    <property type="match status" value="1"/>
</dbReference>
<gene>
    <name evidence="17" type="ORF">IL334_005063</name>
</gene>
<feature type="domain" description="ATP-grasp" evidence="16">
    <location>
        <begin position="126"/>
        <end position="339"/>
    </location>
</feature>
<evidence type="ECO:0000256" key="5">
    <source>
        <dbReference type="ARBA" id="ARBA00022723"/>
    </source>
</evidence>
<keyword evidence="5" id="KW-0479">Metal-binding</keyword>
<dbReference type="CDD" id="cd02196">
    <property type="entry name" value="PurM"/>
    <property type="match status" value="1"/>
</dbReference>
<dbReference type="Gene3D" id="3.30.1330.10">
    <property type="entry name" value="PurM-like, N-terminal domain"/>
    <property type="match status" value="1"/>
</dbReference>
<dbReference type="HAMAP" id="MF_00741">
    <property type="entry name" value="AIRS"/>
    <property type="match status" value="1"/>
</dbReference>
<evidence type="ECO:0000256" key="7">
    <source>
        <dbReference type="ARBA" id="ARBA00022755"/>
    </source>
</evidence>
<dbReference type="GO" id="GO:0016874">
    <property type="term" value="F:ligase activity"/>
    <property type="evidence" value="ECO:0007669"/>
    <property type="project" value="UniProtKB-KW"/>
</dbReference>
<dbReference type="InterPro" id="IPR011761">
    <property type="entry name" value="ATP-grasp"/>
</dbReference>
<dbReference type="Gene3D" id="3.30.1490.20">
    <property type="entry name" value="ATP-grasp fold, A domain"/>
    <property type="match status" value="1"/>
</dbReference>
<dbReference type="InterPro" id="IPR020559">
    <property type="entry name" value="PRibGlycinamide_synth_CS"/>
</dbReference>
<evidence type="ECO:0000256" key="1">
    <source>
        <dbReference type="ARBA" id="ARBA00004686"/>
    </source>
</evidence>
<organism evidence="17 18">
    <name type="scientific">Kwoniella shivajii</name>
    <dbReference type="NCBI Taxonomy" id="564305"/>
    <lineage>
        <taxon>Eukaryota</taxon>
        <taxon>Fungi</taxon>
        <taxon>Dikarya</taxon>
        <taxon>Basidiomycota</taxon>
        <taxon>Agaricomycotina</taxon>
        <taxon>Tremellomycetes</taxon>
        <taxon>Tremellales</taxon>
        <taxon>Cryptococcaceae</taxon>
        <taxon>Kwoniella</taxon>
    </lineage>
</organism>
<dbReference type="NCBIfam" id="TIGR00877">
    <property type="entry name" value="purD"/>
    <property type="match status" value="1"/>
</dbReference>
<comment type="similarity">
    <text evidence="3">In the N-terminal section; belongs to the GARS family.</text>
</comment>
<dbReference type="InterPro" id="IPR004733">
    <property type="entry name" value="PurM_cligase"/>
</dbReference>
<dbReference type="HAMAP" id="MF_00138">
    <property type="entry name" value="GARS"/>
    <property type="match status" value="1"/>
</dbReference>
<dbReference type="RefSeq" id="XP_062792828.1">
    <property type="nucleotide sequence ID" value="XM_062936777.1"/>
</dbReference>
<evidence type="ECO:0000256" key="15">
    <source>
        <dbReference type="PROSITE-ProRule" id="PRU00409"/>
    </source>
</evidence>
<dbReference type="Pfam" id="PF02844">
    <property type="entry name" value="GARS_N"/>
    <property type="match status" value="1"/>
</dbReference>
<comment type="similarity">
    <text evidence="12">In the C-terminal section; belongs to the AIR synthase family.</text>
</comment>
<evidence type="ECO:0000313" key="18">
    <source>
        <dbReference type="Proteomes" id="UP001329825"/>
    </source>
</evidence>
<dbReference type="PROSITE" id="PS00184">
    <property type="entry name" value="GARS"/>
    <property type="match status" value="1"/>
</dbReference>
<evidence type="ECO:0000256" key="8">
    <source>
        <dbReference type="ARBA" id="ARBA00022840"/>
    </source>
</evidence>